<keyword evidence="2" id="KW-0238">DNA-binding</keyword>
<feature type="transmembrane region" description="Helical" evidence="4">
    <location>
        <begin position="31"/>
        <end position="50"/>
    </location>
</feature>
<dbReference type="InterPro" id="IPR018062">
    <property type="entry name" value="HTH_AraC-typ_CS"/>
</dbReference>
<organism evidence="6 7">
    <name type="scientific">[Empedobacter] haloabium</name>
    <dbReference type="NCBI Taxonomy" id="592317"/>
    <lineage>
        <taxon>Bacteria</taxon>
        <taxon>Pseudomonadati</taxon>
        <taxon>Pseudomonadota</taxon>
        <taxon>Betaproteobacteria</taxon>
        <taxon>Burkholderiales</taxon>
        <taxon>Oxalobacteraceae</taxon>
        <taxon>Telluria group</taxon>
        <taxon>Telluria group incertae sedis</taxon>
    </lineage>
</organism>
<evidence type="ECO:0000256" key="3">
    <source>
        <dbReference type="ARBA" id="ARBA00023163"/>
    </source>
</evidence>
<dbReference type="EMBL" id="CP136508">
    <property type="protein sequence ID" value="WUR11195.1"/>
    <property type="molecule type" value="Genomic_DNA"/>
</dbReference>
<dbReference type="PANTHER" id="PTHR43280">
    <property type="entry name" value="ARAC-FAMILY TRANSCRIPTIONAL REGULATOR"/>
    <property type="match status" value="1"/>
</dbReference>
<evidence type="ECO:0000256" key="1">
    <source>
        <dbReference type="ARBA" id="ARBA00023015"/>
    </source>
</evidence>
<evidence type="ECO:0000313" key="6">
    <source>
        <dbReference type="EMBL" id="WUR11195.1"/>
    </source>
</evidence>
<protein>
    <submittedName>
        <fullName evidence="6">Helix-turn-helix domain-containing protein</fullName>
    </submittedName>
</protein>
<proteinExistence type="predicted"/>
<dbReference type="PROSITE" id="PS01124">
    <property type="entry name" value="HTH_ARAC_FAMILY_2"/>
    <property type="match status" value="1"/>
</dbReference>
<keyword evidence="4" id="KW-0472">Membrane</keyword>
<dbReference type="SMART" id="SM00342">
    <property type="entry name" value="HTH_ARAC"/>
    <property type="match status" value="1"/>
</dbReference>
<dbReference type="InterPro" id="IPR018060">
    <property type="entry name" value="HTH_AraC"/>
</dbReference>
<name>A0ABZ1UES2_9BURK</name>
<dbReference type="SUPFAM" id="SSF46689">
    <property type="entry name" value="Homeodomain-like"/>
    <property type="match status" value="1"/>
</dbReference>
<feature type="domain" description="HTH araC/xylS-type" evidence="5">
    <location>
        <begin position="283"/>
        <end position="387"/>
    </location>
</feature>
<sequence length="409" mass="44578">MLAAIEISTGLLGFFLAIPLIAMTGSRPANLWLGLFILSVSLLSLAFPMYSRFPALFGLFDWPLASVGPFFYCYVRSVTGLGNSLRQRWHFVPLALLVVALLYGRSQLSGPDLLGLLLRGSVFSMALLAFQVLAAGYALAALYRLSQYRQRLREHYSSIGQRDLIWLSWLSIIFIALLIIWIPSNLLGGFWSLLLILGRLITLYLVGWFGLRQTAVFMSPIGIGTVEESSPAVPAGEDRAAIISVTQSVASAEESPFGDPVDVGGHKYSRSGMTDAASHLIGQRLAHWAVHECGYRDPDIKLSDLAGRIGTSPQLLSQYLNDVLGMNFFGYINGLRVAEIHNMMRDPGNEARTLLDLAFAAGFNSKSTFNASFKKISGLAPSCWRRLHGWTSAPIGQDVAASASGQTSP</sequence>
<keyword evidence="1" id="KW-0805">Transcription regulation</keyword>
<evidence type="ECO:0000313" key="7">
    <source>
        <dbReference type="Proteomes" id="UP000321323"/>
    </source>
</evidence>
<evidence type="ECO:0000256" key="4">
    <source>
        <dbReference type="SAM" id="Phobius"/>
    </source>
</evidence>
<feature type="transmembrane region" description="Helical" evidence="4">
    <location>
        <begin position="116"/>
        <end position="143"/>
    </location>
</feature>
<keyword evidence="3" id="KW-0804">Transcription</keyword>
<evidence type="ECO:0000256" key="2">
    <source>
        <dbReference type="ARBA" id="ARBA00023125"/>
    </source>
</evidence>
<feature type="transmembrane region" description="Helical" evidence="4">
    <location>
        <begin position="56"/>
        <end position="75"/>
    </location>
</feature>
<feature type="transmembrane region" description="Helical" evidence="4">
    <location>
        <begin position="6"/>
        <end position="24"/>
    </location>
</feature>
<keyword evidence="4" id="KW-0812">Transmembrane</keyword>
<dbReference type="InterPro" id="IPR009057">
    <property type="entry name" value="Homeodomain-like_sf"/>
</dbReference>
<keyword evidence="7" id="KW-1185">Reference proteome</keyword>
<dbReference type="PROSITE" id="PS00041">
    <property type="entry name" value="HTH_ARAC_FAMILY_1"/>
    <property type="match status" value="1"/>
</dbReference>
<dbReference type="Pfam" id="PF12833">
    <property type="entry name" value="HTH_18"/>
    <property type="match status" value="1"/>
</dbReference>
<feature type="transmembrane region" description="Helical" evidence="4">
    <location>
        <begin position="190"/>
        <end position="211"/>
    </location>
</feature>
<dbReference type="Proteomes" id="UP000321323">
    <property type="component" value="Chromosome"/>
</dbReference>
<dbReference type="PANTHER" id="PTHR43280:SF29">
    <property type="entry name" value="ARAC-FAMILY TRANSCRIPTIONAL REGULATOR"/>
    <property type="match status" value="1"/>
</dbReference>
<feature type="transmembrane region" description="Helical" evidence="4">
    <location>
        <begin position="164"/>
        <end position="184"/>
    </location>
</feature>
<evidence type="ECO:0000259" key="5">
    <source>
        <dbReference type="PROSITE" id="PS01124"/>
    </source>
</evidence>
<dbReference type="Gene3D" id="1.10.10.60">
    <property type="entry name" value="Homeodomain-like"/>
    <property type="match status" value="2"/>
</dbReference>
<keyword evidence="4" id="KW-1133">Transmembrane helix</keyword>
<reference evidence="6 7" key="1">
    <citation type="journal article" date="2019" name="Int. J. Syst. Evol. Microbiol.">
        <title>The Draft Whole-Genome Sequence of the Antibiotic Producer Empedobacter haloabium ATCC 31962 Provides Indications for Its Taxonomic Reclassification.</title>
        <authorList>
            <person name="Miess H."/>
            <person name="Arlt P."/>
            <person name="Apel A.K."/>
            <person name="Weber T."/>
            <person name="Nieselt K."/>
            <person name="Hanssen F."/>
            <person name="Czemmel S."/>
            <person name="Nahnsen S."/>
            <person name="Gross H."/>
        </authorList>
    </citation>
    <scope>NUCLEOTIDE SEQUENCE [LARGE SCALE GENOMIC DNA]</scope>
    <source>
        <strain evidence="6 7">ATCC 31962</strain>
    </source>
</reference>
<feature type="transmembrane region" description="Helical" evidence="4">
    <location>
        <begin position="87"/>
        <end position="104"/>
    </location>
</feature>
<gene>
    <name evidence="6" type="ORF">E7V67_015895</name>
</gene>
<accession>A0ABZ1UES2</accession>